<dbReference type="Proteomes" id="UP000198651">
    <property type="component" value="Chromosome I"/>
</dbReference>
<dbReference type="InterPro" id="IPR040756">
    <property type="entry name" value="Peptidase_M61_N"/>
</dbReference>
<dbReference type="AlphaFoldDB" id="A0A0S4M5T4"/>
<feature type="domain" description="Peptidase M61 catalytic" evidence="1">
    <location>
        <begin position="265"/>
        <end position="381"/>
    </location>
</feature>
<dbReference type="Pfam" id="PF05299">
    <property type="entry name" value="Peptidase_M61"/>
    <property type="match status" value="1"/>
</dbReference>
<dbReference type="Gene3D" id="1.10.390.10">
    <property type="entry name" value="Neutral Protease Domain 2"/>
    <property type="match status" value="1"/>
</dbReference>
<proteinExistence type="predicted"/>
<evidence type="ECO:0000259" key="2">
    <source>
        <dbReference type="Pfam" id="PF17899"/>
    </source>
</evidence>
<organism evidence="3 4">
    <name type="scientific">Candidatus Ichthyocystis hellenicum</name>
    <dbReference type="NCBI Taxonomy" id="1561003"/>
    <lineage>
        <taxon>Bacteria</taxon>
        <taxon>Pseudomonadati</taxon>
        <taxon>Pseudomonadota</taxon>
        <taxon>Betaproteobacteria</taxon>
        <taxon>Burkholderiales</taxon>
        <taxon>Candidatus Ichthyocystis</taxon>
    </lineage>
</organism>
<dbReference type="SUPFAM" id="SSF50156">
    <property type="entry name" value="PDZ domain-like"/>
    <property type="match status" value="1"/>
</dbReference>
<dbReference type="InterPro" id="IPR024191">
    <property type="entry name" value="Peptidase_M61"/>
</dbReference>
<protein>
    <submittedName>
        <fullName evidence="3">Putative peptidase</fullName>
    </submittedName>
</protein>
<evidence type="ECO:0000259" key="1">
    <source>
        <dbReference type="Pfam" id="PF05299"/>
    </source>
</evidence>
<dbReference type="InterPro" id="IPR027268">
    <property type="entry name" value="Peptidase_M4/M1_CTD_sf"/>
</dbReference>
<keyword evidence="4" id="KW-1185">Reference proteome</keyword>
<feature type="domain" description="Peptidase M61 N-terminal" evidence="2">
    <location>
        <begin position="3"/>
        <end position="167"/>
    </location>
</feature>
<sequence>MVEYTVSFSEAKKNYICISVTCNAVEKIAAFSLPVWAPGSYMIRDYSRHIVNKHVTVNGEEKTLRFVNKNSWYVSCCPKDKIVFSYTIYAWDWSVRTCILEEQFAHISGPAAFVRVLRQENCTHIVRWKKHNDNWECATAMTAHQEENTWIADNYDELIDHPMLMGNLSRFSWEVDEKIYHMSITPTTRINPEPLIRDLSKIITTQKDIFGSLPKIVNQYQFLVIASDKLMGGLEHRRSTSLICPHRSLQNTLVDRSDSSSYIDFLSLCSHEHFHTWWIKFFKPKEFMTYDLDREQYTSLLWLFEGLTSYYGDLVLVRSGLLPIKHYLQSIANKIQSVESYEGYNQQTASESSFDAWTKYYRPTENRLNSQVSYYDKGELIALYTDCFLILESNGRYSLDNVLRELWNHHHADNCCKISENSWYSFIHNITGIDVYSVVSNLIHHHNYAEWETIFNRMGIKYQADQTEETIPYWGTTFTSDQNLIVDMVIDNSSAITAGISSGDKIIAIDELECTKQSFSEITSRVKVGQKSTVHFVRQGLLRTGTITWLPSPAKFGSRKIEISDQDNKHVSTWLKL</sequence>
<dbReference type="Gene3D" id="2.60.40.3650">
    <property type="match status" value="1"/>
</dbReference>
<dbReference type="Pfam" id="PF17899">
    <property type="entry name" value="Peptidase_M61_N"/>
    <property type="match status" value="1"/>
</dbReference>
<dbReference type="Gene3D" id="2.30.42.10">
    <property type="match status" value="1"/>
</dbReference>
<evidence type="ECO:0000313" key="4">
    <source>
        <dbReference type="Proteomes" id="UP000198651"/>
    </source>
</evidence>
<dbReference type="InterPro" id="IPR036034">
    <property type="entry name" value="PDZ_sf"/>
</dbReference>
<dbReference type="PIRSF" id="PIRSF016493">
    <property type="entry name" value="Glycyl_aminpptds"/>
    <property type="match status" value="1"/>
</dbReference>
<dbReference type="RefSeq" id="WP_092343400.1">
    <property type="nucleotide sequence ID" value="NZ_LN906597.1"/>
</dbReference>
<dbReference type="InterPro" id="IPR007963">
    <property type="entry name" value="Peptidase_M61_catalytic"/>
</dbReference>
<gene>
    <name evidence="3" type="ORF">Ark11_0787</name>
</gene>
<dbReference type="STRING" id="1561003.Ark11_0787"/>
<dbReference type="OrthoDB" id="9778516at2"/>
<dbReference type="PATRIC" id="fig|1561003.3.peg.788"/>
<evidence type="ECO:0000313" key="3">
    <source>
        <dbReference type="EMBL" id="CUT17613.1"/>
    </source>
</evidence>
<dbReference type="SUPFAM" id="SSF55486">
    <property type="entry name" value="Metalloproteases ('zincins'), catalytic domain"/>
    <property type="match status" value="1"/>
</dbReference>
<name>A0A0S4M5T4_9BURK</name>
<accession>A0A0S4M5T4</accession>
<dbReference type="EMBL" id="LN906597">
    <property type="protein sequence ID" value="CUT17613.1"/>
    <property type="molecule type" value="Genomic_DNA"/>
</dbReference>
<reference evidence="4" key="1">
    <citation type="submission" date="2015-11" db="EMBL/GenBank/DDBJ databases">
        <authorList>
            <person name="Seth-Smith H.M.B."/>
        </authorList>
    </citation>
    <scope>NUCLEOTIDE SEQUENCE [LARGE SCALE GENOMIC DNA]</scope>
    <source>
        <strain evidence="4">2013Ark11</strain>
    </source>
</reference>